<gene>
    <name evidence="5" type="ORF">BDV25DRAFT_85445</name>
</gene>
<keyword evidence="6" id="KW-1185">Reference proteome</keyword>
<sequence length="177" mass="19819">MSTQCPFCTIATSSPPTPPTTYLHTPNPDQQAHLILSTQHVLAFLDIMPLTRGHILVVPRTHYEKLSDLDGTVSREIGQWLPVLSRVLMRTLFGDGTDWNWNVVQNNGVGAAQQVPHAHFHIIPRPPLGQVPDRGRVSFVMFGRGQREELDEEEGEMLAGLLREELAREVGRIDSKL</sequence>
<dbReference type="EMBL" id="ML742063">
    <property type="protein sequence ID" value="KAE8151862.1"/>
    <property type="molecule type" value="Genomic_DNA"/>
</dbReference>
<feature type="short sequence motif" description="Histidine triad motif" evidence="2 3">
    <location>
        <begin position="117"/>
        <end position="121"/>
    </location>
</feature>
<protein>
    <submittedName>
        <fullName evidence="5">HIT-like domain-containing protein</fullName>
    </submittedName>
</protein>
<reference evidence="5 6" key="1">
    <citation type="submission" date="2019-04" db="EMBL/GenBank/DDBJ databases">
        <title>Friends and foes A comparative genomics study of 23 Aspergillus species from section Flavi.</title>
        <authorList>
            <consortium name="DOE Joint Genome Institute"/>
            <person name="Kjaerbolling I."/>
            <person name="Vesth T."/>
            <person name="Frisvad J.C."/>
            <person name="Nybo J.L."/>
            <person name="Theobald S."/>
            <person name="Kildgaard S."/>
            <person name="Isbrandt T."/>
            <person name="Kuo A."/>
            <person name="Sato A."/>
            <person name="Lyhne E.K."/>
            <person name="Kogle M.E."/>
            <person name="Wiebenga A."/>
            <person name="Kun R.S."/>
            <person name="Lubbers R.J."/>
            <person name="Makela M.R."/>
            <person name="Barry K."/>
            <person name="Chovatia M."/>
            <person name="Clum A."/>
            <person name="Daum C."/>
            <person name="Haridas S."/>
            <person name="He G."/>
            <person name="LaButti K."/>
            <person name="Lipzen A."/>
            <person name="Mondo S."/>
            <person name="Riley R."/>
            <person name="Salamov A."/>
            <person name="Simmons B.A."/>
            <person name="Magnuson J.K."/>
            <person name="Henrissat B."/>
            <person name="Mortensen U.H."/>
            <person name="Larsen T.O."/>
            <person name="Devries R.P."/>
            <person name="Grigoriev I.V."/>
            <person name="Machida M."/>
            <person name="Baker S.E."/>
            <person name="Andersen M.R."/>
        </authorList>
    </citation>
    <scope>NUCLEOTIDE SEQUENCE [LARGE SCALE GENOMIC DNA]</scope>
    <source>
        <strain evidence="5 6">IBT 18842</strain>
    </source>
</reference>
<feature type="active site" description="Tele-AMP-histidine intermediate" evidence="1">
    <location>
        <position position="119"/>
    </location>
</feature>
<dbReference type="AlphaFoldDB" id="A0A5N6TZR6"/>
<dbReference type="PANTHER" id="PTHR46648:SF2">
    <property type="entry name" value="HIT DOMAIN-CONTAINING PROTEIN"/>
    <property type="match status" value="1"/>
</dbReference>
<dbReference type="PRINTS" id="PR00332">
    <property type="entry name" value="HISTRIAD"/>
</dbReference>
<dbReference type="PROSITE" id="PS51084">
    <property type="entry name" value="HIT_2"/>
    <property type="match status" value="1"/>
</dbReference>
<evidence type="ECO:0000259" key="4">
    <source>
        <dbReference type="PROSITE" id="PS51084"/>
    </source>
</evidence>
<dbReference type="Gene3D" id="3.30.428.10">
    <property type="entry name" value="HIT-like"/>
    <property type="match status" value="1"/>
</dbReference>
<proteinExistence type="predicted"/>
<feature type="domain" description="HIT" evidence="4">
    <location>
        <begin position="21"/>
        <end position="133"/>
    </location>
</feature>
<evidence type="ECO:0000313" key="6">
    <source>
        <dbReference type="Proteomes" id="UP000325780"/>
    </source>
</evidence>
<dbReference type="OrthoDB" id="1915375at2759"/>
<organism evidence="5 6">
    <name type="scientific">Aspergillus avenaceus</name>
    <dbReference type="NCBI Taxonomy" id="36643"/>
    <lineage>
        <taxon>Eukaryota</taxon>
        <taxon>Fungi</taxon>
        <taxon>Dikarya</taxon>
        <taxon>Ascomycota</taxon>
        <taxon>Pezizomycotina</taxon>
        <taxon>Eurotiomycetes</taxon>
        <taxon>Eurotiomycetidae</taxon>
        <taxon>Eurotiales</taxon>
        <taxon>Aspergillaceae</taxon>
        <taxon>Aspergillus</taxon>
        <taxon>Aspergillus subgen. Circumdati</taxon>
    </lineage>
</organism>
<dbReference type="GO" id="GO:0003824">
    <property type="term" value="F:catalytic activity"/>
    <property type="evidence" value="ECO:0007669"/>
    <property type="project" value="InterPro"/>
</dbReference>
<evidence type="ECO:0000313" key="5">
    <source>
        <dbReference type="EMBL" id="KAE8151862.1"/>
    </source>
</evidence>
<dbReference type="SUPFAM" id="SSF54197">
    <property type="entry name" value="HIT-like"/>
    <property type="match status" value="1"/>
</dbReference>
<evidence type="ECO:0000256" key="2">
    <source>
        <dbReference type="PIRSR" id="PIRSR601310-3"/>
    </source>
</evidence>
<dbReference type="Proteomes" id="UP000325780">
    <property type="component" value="Unassembled WGS sequence"/>
</dbReference>
<name>A0A5N6TZR6_ASPAV</name>
<evidence type="ECO:0000256" key="1">
    <source>
        <dbReference type="PIRSR" id="PIRSR601310-1"/>
    </source>
</evidence>
<dbReference type="GO" id="GO:0009117">
    <property type="term" value="P:nucleotide metabolic process"/>
    <property type="evidence" value="ECO:0007669"/>
    <property type="project" value="TreeGrafter"/>
</dbReference>
<accession>A0A5N6TZR6</accession>
<dbReference type="InterPro" id="IPR001310">
    <property type="entry name" value="Histidine_triad_HIT"/>
</dbReference>
<dbReference type="Pfam" id="PF01230">
    <property type="entry name" value="HIT"/>
    <property type="match status" value="1"/>
</dbReference>
<evidence type="ECO:0000256" key="3">
    <source>
        <dbReference type="PROSITE-ProRule" id="PRU00464"/>
    </source>
</evidence>
<dbReference type="InterPro" id="IPR011146">
    <property type="entry name" value="HIT-like"/>
</dbReference>
<dbReference type="PANTHER" id="PTHR46648">
    <property type="entry name" value="HIT FAMILY PROTEIN 1"/>
    <property type="match status" value="1"/>
</dbReference>
<dbReference type="InterPro" id="IPR036265">
    <property type="entry name" value="HIT-like_sf"/>
</dbReference>